<gene>
    <name evidence="1" type="ORF">PG991_012117</name>
</gene>
<keyword evidence="2" id="KW-1185">Reference proteome</keyword>
<dbReference type="EMBL" id="JAQQWI010000017">
    <property type="protein sequence ID" value="KAK8005820.1"/>
    <property type="molecule type" value="Genomic_DNA"/>
</dbReference>
<accession>A0ABR1R8R1</accession>
<organism evidence="1 2">
    <name type="scientific">Apiospora marii</name>
    <dbReference type="NCBI Taxonomy" id="335849"/>
    <lineage>
        <taxon>Eukaryota</taxon>
        <taxon>Fungi</taxon>
        <taxon>Dikarya</taxon>
        <taxon>Ascomycota</taxon>
        <taxon>Pezizomycotina</taxon>
        <taxon>Sordariomycetes</taxon>
        <taxon>Xylariomycetidae</taxon>
        <taxon>Amphisphaeriales</taxon>
        <taxon>Apiosporaceae</taxon>
        <taxon>Apiospora</taxon>
    </lineage>
</organism>
<dbReference type="Proteomes" id="UP001396898">
    <property type="component" value="Unassembled WGS sequence"/>
</dbReference>
<reference evidence="1 2" key="1">
    <citation type="submission" date="2023-01" db="EMBL/GenBank/DDBJ databases">
        <title>Analysis of 21 Apiospora genomes using comparative genomics revels a genus with tremendous synthesis potential of carbohydrate active enzymes and secondary metabolites.</title>
        <authorList>
            <person name="Sorensen T."/>
        </authorList>
    </citation>
    <scope>NUCLEOTIDE SEQUENCE [LARGE SCALE GENOMIC DNA]</scope>
    <source>
        <strain evidence="1 2">CBS 20057</strain>
    </source>
</reference>
<proteinExistence type="predicted"/>
<evidence type="ECO:0000313" key="1">
    <source>
        <dbReference type="EMBL" id="KAK8005820.1"/>
    </source>
</evidence>
<protein>
    <submittedName>
        <fullName evidence="1">Uncharacterized protein</fullName>
    </submittedName>
</protein>
<name>A0ABR1R8R1_9PEZI</name>
<comment type="caution">
    <text evidence="1">The sequence shown here is derived from an EMBL/GenBank/DDBJ whole genome shotgun (WGS) entry which is preliminary data.</text>
</comment>
<sequence>MGPFCSPSLDPILAWGTRHPRTMCLAGAVPTPAGAQGPSEHGASTPVCWQHVIASWAAKLPSSRETAPSPTLLNVAASPLPTRRCISLNTQAHCSDGDEKPEKSMRKGVLPGKVDMDPSLAKAELKPIHLMWKCHCLAIWSLAAIWPGTGYGALHWSVID</sequence>
<evidence type="ECO:0000313" key="2">
    <source>
        <dbReference type="Proteomes" id="UP001396898"/>
    </source>
</evidence>